<dbReference type="OrthoDB" id="9776706at2"/>
<evidence type="ECO:0000313" key="9">
    <source>
        <dbReference type="EMBL" id="GAV21498.1"/>
    </source>
</evidence>
<name>A0A1L8CRF4_9THEO</name>
<dbReference type="GO" id="GO:0012505">
    <property type="term" value="C:endomembrane system"/>
    <property type="evidence" value="ECO:0007669"/>
    <property type="project" value="UniProtKB-SubCell"/>
</dbReference>
<dbReference type="AlphaFoldDB" id="A0A1L8CRF4"/>
<dbReference type="InterPro" id="IPR004688">
    <property type="entry name" value="Ni/Co_transpt"/>
</dbReference>
<feature type="transmembrane region" description="Helical" evidence="8">
    <location>
        <begin position="84"/>
        <end position="109"/>
    </location>
</feature>
<protein>
    <recommendedName>
        <fullName evidence="8">Nickel/cobalt efflux system</fullName>
    </recommendedName>
</protein>
<evidence type="ECO:0000256" key="4">
    <source>
        <dbReference type="ARBA" id="ARBA00022596"/>
    </source>
</evidence>
<comment type="similarity">
    <text evidence="2 8">Belongs to the NiCoT transporter (TC 2.A.52) family.</text>
</comment>
<evidence type="ECO:0000256" key="6">
    <source>
        <dbReference type="ARBA" id="ARBA00022989"/>
    </source>
</evidence>
<feature type="transmembrane region" description="Helical" evidence="8">
    <location>
        <begin position="313"/>
        <end position="333"/>
    </location>
</feature>
<dbReference type="InterPro" id="IPR011541">
    <property type="entry name" value="Ni/Co_transpt_high_affinity"/>
</dbReference>
<keyword evidence="3 8" id="KW-0813">Transport</keyword>
<reference evidence="10" key="1">
    <citation type="submission" date="2016-12" db="EMBL/GenBank/DDBJ databases">
        <title>Draft Genome Sequences od Carboxydothermus pertinax and islandicus, Hydrogenogenic Carboxydotrophic Bacteria.</title>
        <authorList>
            <person name="Fukuyama Y."/>
            <person name="Ohmae K."/>
            <person name="Yoneda Y."/>
            <person name="Yoshida T."/>
            <person name="Sako Y."/>
        </authorList>
    </citation>
    <scope>NUCLEOTIDE SEQUENCE [LARGE SCALE GENOMIC DNA]</scope>
    <source>
        <strain evidence="10">Ug1</strain>
    </source>
</reference>
<keyword evidence="10" id="KW-1185">Reference proteome</keyword>
<gene>
    <name evidence="9" type="ORF">cpu_00080</name>
</gene>
<dbReference type="PANTHER" id="PTHR31611">
    <property type="entry name" value="HIGH-AFFINITY NICKEL TRANSPORT PROTEIN NIC1"/>
    <property type="match status" value="1"/>
</dbReference>
<feature type="transmembrane region" description="Helical" evidence="8">
    <location>
        <begin position="223"/>
        <end position="245"/>
    </location>
</feature>
<keyword evidence="5 8" id="KW-0812">Transmembrane</keyword>
<sequence length="345" mass="38346">MRSKIVKTATDNGRPKWFHYGMLVAVIHLIGLTLLFLKARQYPQFLGLGFLAYTLGLRHAFDADHIAAIDNTVRKIIQDRGQPTGVGFFFSLGHSSVVFLMAMVTAVSMKWAQQNIPQLKAIGGLIGTTVSGSFLLLIGVFNLYIWIDIYRIFTKMRNGEYDKDNLEYLLLSRGFLARFFNPLFKFISKSWHVYPLGFLFGLGFDTATEVALLAVSANAAAQAIPFVAILSLPILFAAGMSLMDTADGIFMTIAYNWAFSTPLRKIYYNLTVTGLSVVAALLIGLIELAQIIIPKLGLSGGIWGWIQNLDFGGIGYLLVGLFVFTWGCSYLLWKLLRLENNESEP</sequence>
<dbReference type="Pfam" id="PF03824">
    <property type="entry name" value="NicO"/>
    <property type="match status" value="1"/>
</dbReference>
<dbReference type="RefSeq" id="WP_075857957.1">
    <property type="nucleotide sequence ID" value="NZ_BDJK01000001.1"/>
</dbReference>
<evidence type="ECO:0000256" key="1">
    <source>
        <dbReference type="ARBA" id="ARBA00004127"/>
    </source>
</evidence>
<keyword evidence="4" id="KW-0533">Nickel</keyword>
<feature type="transmembrane region" description="Helical" evidence="8">
    <location>
        <begin position="17"/>
        <end position="37"/>
    </location>
</feature>
<comment type="caution">
    <text evidence="9">The sequence shown here is derived from an EMBL/GenBank/DDBJ whole genome shotgun (WGS) entry which is preliminary data.</text>
</comment>
<comment type="subcellular location">
    <subcellularLocation>
        <location evidence="8">Cell membrane</location>
        <topology evidence="8">Multi-pass membrane protein</topology>
    </subcellularLocation>
    <subcellularLocation>
        <location evidence="1">Endomembrane system</location>
        <topology evidence="1">Multi-pass membrane protein</topology>
    </subcellularLocation>
</comment>
<dbReference type="GO" id="GO:0015099">
    <property type="term" value="F:nickel cation transmembrane transporter activity"/>
    <property type="evidence" value="ECO:0007669"/>
    <property type="project" value="UniProtKB-UniRule"/>
</dbReference>
<accession>A0A1L8CRF4</accession>
<feature type="transmembrane region" description="Helical" evidence="8">
    <location>
        <begin position="193"/>
        <end position="217"/>
    </location>
</feature>
<dbReference type="Proteomes" id="UP000187485">
    <property type="component" value="Unassembled WGS sequence"/>
</dbReference>
<evidence type="ECO:0000256" key="2">
    <source>
        <dbReference type="ARBA" id="ARBA00010892"/>
    </source>
</evidence>
<evidence type="ECO:0000256" key="5">
    <source>
        <dbReference type="ARBA" id="ARBA00022692"/>
    </source>
</evidence>
<evidence type="ECO:0000313" key="10">
    <source>
        <dbReference type="Proteomes" id="UP000187485"/>
    </source>
</evidence>
<dbReference type="PANTHER" id="PTHR31611:SF0">
    <property type="entry name" value="HIGH-AFFINITY NICKEL TRANSPORT PROTEIN NIC1"/>
    <property type="match status" value="1"/>
</dbReference>
<evidence type="ECO:0000256" key="7">
    <source>
        <dbReference type="ARBA" id="ARBA00023136"/>
    </source>
</evidence>
<dbReference type="GO" id="GO:0005886">
    <property type="term" value="C:plasma membrane"/>
    <property type="evidence" value="ECO:0007669"/>
    <property type="project" value="UniProtKB-SubCell"/>
</dbReference>
<feature type="transmembrane region" description="Helical" evidence="8">
    <location>
        <begin position="266"/>
        <end position="293"/>
    </location>
</feature>
<organism evidence="9 10">
    <name type="scientific">Carboxydothermus pertinax</name>
    <dbReference type="NCBI Taxonomy" id="870242"/>
    <lineage>
        <taxon>Bacteria</taxon>
        <taxon>Bacillati</taxon>
        <taxon>Bacillota</taxon>
        <taxon>Clostridia</taxon>
        <taxon>Thermoanaerobacterales</taxon>
        <taxon>Thermoanaerobacteraceae</taxon>
        <taxon>Carboxydothermus</taxon>
    </lineage>
</organism>
<feature type="transmembrane region" description="Helical" evidence="8">
    <location>
        <begin position="121"/>
        <end position="147"/>
    </location>
</feature>
<dbReference type="NCBIfam" id="TIGR00802">
    <property type="entry name" value="nico"/>
    <property type="match status" value="1"/>
</dbReference>
<evidence type="ECO:0000256" key="3">
    <source>
        <dbReference type="ARBA" id="ARBA00022448"/>
    </source>
</evidence>
<evidence type="ECO:0000256" key="8">
    <source>
        <dbReference type="RuleBase" id="RU362101"/>
    </source>
</evidence>
<proteinExistence type="inferred from homology"/>
<keyword evidence="6 8" id="KW-1133">Transmembrane helix</keyword>
<dbReference type="EMBL" id="BDJK01000001">
    <property type="protein sequence ID" value="GAV21498.1"/>
    <property type="molecule type" value="Genomic_DNA"/>
</dbReference>
<keyword evidence="7 8" id="KW-0472">Membrane</keyword>